<evidence type="ECO:0000313" key="2">
    <source>
        <dbReference type="Proteomes" id="UP000198923"/>
    </source>
</evidence>
<dbReference type="AlphaFoldDB" id="A0A1G8ABI2"/>
<organism evidence="1 2">
    <name type="scientific">Sinosporangium album</name>
    <dbReference type="NCBI Taxonomy" id="504805"/>
    <lineage>
        <taxon>Bacteria</taxon>
        <taxon>Bacillati</taxon>
        <taxon>Actinomycetota</taxon>
        <taxon>Actinomycetes</taxon>
        <taxon>Streptosporangiales</taxon>
        <taxon>Streptosporangiaceae</taxon>
        <taxon>Sinosporangium</taxon>
    </lineage>
</organism>
<dbReference type="SUPFAM" id="SSF57802">
    <property type="entry name" value="Rubredoxin-like"/>
    <property type="match status" value="1"/>
</dbReference>
<dbReference type="STRING" id="504805.SAMN05421505_11289"/>
<reference evidence="1 2" key="1">
    <citation type="submission" date="2016-10" db="EMBL/GenBank/DDBJ databases">
        <authorList>
            <person name="de Groot N.N."/>
        </authorList>
    </citation>
    <scope>NUCLEOTIDE SEQUENCE [LARGE SCALE GENOMIC DNA]</scope>
    <source>
        <strain evidence="1 2">CPCC 201354</strain>
    </source>
</reference>
<name>A0A1G8ABI2_9ACTN</name>
<dbReference type="Proteomes" id="UP000198923">
    <property type="component" value="Unassembled WGS sequence"/>
</dbReference>
<proteinExistence type="predicted"/>
<sequence>MPHEVTDDCHAIHCYVHDEDEPTPQGAHDVCLECNHVYPTRADLIRAYQENGVARGPRGEMWICPYCSHDL</sequence>
<dbReference type="OrthoDB" id="3399802at2"/>
<evidence type="ECO:0000313" key="1">
    <source>
        <dbReference type="EMBL" id="SDH18223.1"/>
    </source>
</evidence>
<gene>
    <name evidence="1" type="ORF">SAMN05421505_11289</name>
</gene>
<protein>
    <submittedName>
        <fullName evidence="1">Uncharacterized protein</fullName>
    </submittedName>
</protein>
<keyword evidence="2" id="KW-1185">Reference proteome</keyword>
<dbReference type="EMBL" id="FNCN01000012">
    <property type="protein sequence ID" value="SDH18223.1"/>
    <property type="molecule type" value="Genomic_DNA"/>
</dbReference>
<dbReference type="RefSeq" id="WP_093171024.1">
    <property type="nucleotide sequence ID" value="NZ_FNCN01000012.1"/>
</dbReference>
<accession>A0A1G8ABI2</accession>